<dbReference type="AlphaFoldDB" id="A0A4D4KIT6"/>
<dbReference type="InterPro" id="IPR052762">
    <property type="entry name" value="PCW_deacetylase/CE"/>
</dbReference>
<evidence type="ECO:0000313" key="6">
    <source>
        <dbReference type="Proteomes" id="UP000299290"/>
    </source>
</evidence>
<gene>
    <name evidence="5" type="ORF">SANT12839_075780</name>
</gene>
<dbReference type="SUPFAM" id="SSF52266">
    <property type="entry name" value="SGNH hydrolase"/>
    <property type="match status" value="1"/>
</dbReference>
<feature type="compositionally biased region" description="Pro residues" evidence="1">
    <location>
        <begin position="366"/>
        <end position="376"/>
    </location>
</feature>
<dbReference type="CDD" id="cd01831">
    <property type="entry name" value="Endoglucanase_E_like"/>
    <property type="match status" value="1"/>
</dbReference>
<evidence type="ECO:0008006" key="7">
    <source>
        <dbReference type="Google" id="ProtNLM"/>
    </source>
</evidence>
<evidence type="ECO:0000256" key="1">
    <source>
        <dbReference type="SAM" id="MobiDB-lite"/>
    </source>
</evidence>
<feature type="region of interest" description="Disordered" evidence="1">
    <location>
        <begin position="339"/>
        <end position="418"/>
    </location>
</feature>
<sequence length="418" mass="43199">MPSIPHVLRRLLLVVMAASLCALGLSISTTARAAALGNGSVTDPNIAYTGRWDLGSATAAVPNWTGGYLQTAFTGTTVKIKAREAVNFYASVDGGADVFYAGVRGTVNLTPTPLPQGNHTLRVSYRSGDTVFQGLVLDSGAGTVAPRVPSGLIEFVGDSITAGALTDRLALDSYGWKTGEQLGMRHTQIARSGYCLVGKGGCVGLASQFFKTASTGDQNWDFSRYQASAVVINLGTNDIGHGVTGAEFQSAYTTLLRDIRAKYPNAALFAVQTLKKRYVAETKAAVSARNGAGDAKVSYVDTTGWLTDGTDYEDGNGHPNEAGHTKFANRLAPVIAAKLGSAPSRPPHPDGRATPTSRSAAAGTPRAPPPPTPPTGRAPTSAPASPAARSSSSSGVRSTCGPASTAVPPPSTTRPRAR</sequence>
<dbReference type="Gene3D" id="2.60.120.260">
    <property type="entry name" value="Galactose-binding domain-like"/>
    <property type="match status" value="1"/>
</dbReference>
<evidence type="ECO:0000259" key="3">
    <source>
        <dbReference type="Pfam" id="PF13472"/>
    </source>
</evidence>
<feature type="signal peptide" evidence="2">
    <location>
        <begin position="1"/>
        <end position="33"/>
    </location>
</feature>
<organism evidence="5 6">
    <name type="scientific">Streptomyces antimycoticus</name>
    <dbReference type="NCBI Taxonomy" id="68175"/>
    <lineage>
        <taxon>Bacteria</taxon>
        <taxon>Bacillati</taxon>
        <taxon>Actinomycetota</taxon>
        <taxon>Actinomycetes</taxon>
        <taxon>Kitasatosporales</taxon>
        <taxon>Streptomycetaceae</taxon>
        <taxon>Streptomyces</taxon>
        <taxon>Streptomyces violaceusniger group</taxon>
    </lineage>
</organism>
<name>A0A4D4KIT6_9ACTN</name>
<dbReference type="GO" id="GO:0052689">
    <property type="term" value="F:carboxylic ester hydrolase activity"/>
    <property type="evidence" value="ECO:0007669"/>
    <property type="project" value="InterPro"/>
</dbReference>
<keyword evidence="2" id="KW-0732">Signal</keyword>
<accession>A0A4D4KIT6</accession>
<feature type="domain" description="SGNH hydrolase-type esterase" evidence="3">
    <location>
        <begin position="155"/>
        <end position="325"/>
    </location>
</feature>
<dbReference type="PANTHER" id="PTHR37834">
    <property type="entry name" value="GDSL-LIKE LIPASE/ACYLHYDROLASE DOMAIN PROTEIN (AFU_ORTHOLOGUE AFUA_2G00620)"/>
    <property type="match status" value="1"/>
</dbReference>
<evidence type="ECO:0000313" key="5">
    <source>
        <dbReference type="EMBL" id="GDY46696.1"/>
    </source>
</evidence>
<keyword evidence="6" id="KW-1185">Reference proteome</keyword>
<feature type="compositionally biased region" description="Low complexity" evidence="1">
    <location>
        <begin position="377"/>
        <end position="406"/>
    </location>
</feature>
<dbReference type="Proteomes" id="UP000299290">
    <property type="component" value="Unassembled WGS sequence"/>
</dbReference>
<reference evidence="5 6" key="1">
    <citation type="journal article" date="2020" name="Int. J. Syst. Evol. Microbiol.">
        <title>Reclassification of Streptomyces castelarensis and Streptomyces sporoclivatus as later heterotypic synonyms of Streptomyces antimycoticus.</title>
        <authorList>
            <person name="Komaki H."/>
            <person name="Tamura T."/>
        </authorList>
    </citation>
    <scope>NUCLEOTIDE SEQUENCE [LARGE SCALE GENOMIC DNA]</scope>
    <source>
        <strain evidence="5 6">NBRC 12839</strain>
    </source>
</reference>
<dbReference type="InterPro" id="IPR037461">
    <property type="entry name" value="CtCE2-like_dom"/>
</dbReference>
<feature type="compositionally biased region" description="Low complexity" evidence="1">
    <location>
        <begin position="356"/>
        <end position="365"/>
    </location>
</feature>
<evidence type="ECO:0000256" key="2">
    <source>
        <dbReference type="SAM" id="SignalP"/>
    </source>
</evidence>
<protein>
    <recommendedName>
        <fullName evidence="7">Endoglucanase</fullName>
    </recommendedName>
</protein>
<dbReference type="Gene3D" id="3.40.50.1110">
    <property type="entry name" value="SGNH hydrolase"/>
    <property type="match status" value="1"/>
</dbReference>
<dbReference type="InterPro" id="IPR013830">
    <property type="entry name" value="SGNH_hydro"/>
</dbReference>
<feature type="chain" id="PRO_5020201334" description="Endoglucanase" evidence="2">
    <location>
        <begin position="34"/>
        <end position="418"/>
    </location>
</feature>
<dbReference type="EMBL" id="BJHV01000001">
    <property type="protein sequence ID" value="GDY46696.1"/>
    <property type="molecule type" value="Genomic_DNA"/>
</dbReference>
<dbReference type="Pfam" id="PF13472">
    <property type="entry name" value="Lipase_GDSL_2"/>
    <property type="match status" value="1"/>
</dbReference>
<dbReference type="Pfam" id="PF17996">
    <property type="entry name" value="CE2_N"/>
    <property type="match status" value="1"/>
</dbReference>
<dbReference type="InterPro" id="IPR040794">
    <property type="entry name" value="CE2_N"/>
</dbReference>
<evidence type="ECO:0000259" key="4">
    <source>
        <dbReference type="Pfam" id="PF17996"/>
    </source>
</evidence>
<dbReference type="PANTHER" id="PTHR37834:SF2">
    <property type="entry name" value="ESTERASE, SGNH HYDROLASE-TYPE"/>
    <property type="match status" value="1"/>
</dbReference>
<proteinExistence type="predicted"/>
<comment type="caution">
    <text evidence="5">The sequence shown here is derived from an EMBL/GenBank/DDBJ whole genome shotgun (WGS) entry which is preliminary data.</text>
</comment>
<feature type="domain" description="Carbohydrate esterase 2 N-terminal" evidence="4">
    <location>
        <begin position="48"/>
        <end position="144"/>
    </location>
</feature>
<dbReference type="InterPro" id="IPR036514">
    <property type="entry name" value="SGNH_hydro_sf"/>
</dbReference>